<name>A0A6I2M9G2_9BACI</name>
<evidence type="ECO:0000313" key="1">
    <source>
        <dbReference type="EMBL" id="MRX54840.1"/>
    </source>
</evidence>
<evidence type="ECO:0008006" key="3">
    <source>
        <dbReference type="Google" id="ProtNLM"/>
    </source>
</evidence>
<dbReference type="Proteomes" id="UP000441585">
    <property type="component" value="Unassembled WGS sequence"/>
</dbReference>
<reference evidence="1 2" key="1">
    <citation type="submission" date="2019-11" db="EMBL/GenBank/DDBJ databases">
        <title>Bacillus idriensis genome.</title>
        <authorList>
            <person name="Konopka E.N."/>
            <person name="Newman J.D."/>
        </authorList>
    </citation>
    <scope>NUCLEOTIDE SEQUENCE [LARGE SCALE GENOMIC DNA]</scope>
    <source>
        <strain evidence="1 2">DSM 19097</strain>
    </source>
</reference>
<organism evidence="1 2">
    <name type="scientific">Metabacillus idriensis</name>
    <dbReference type="NCBI Taxonomy" id="324768"/>
    <lineage>
        <taxon>Bacteria</taxon>
        <taxon>Bacillati</taxon>
        <taxon>Bacillota</taxon>
        <taxon>Bacilli</taxon>
        <taxon>Bacillales</taxon>
        <taxon>Bacillaceae</taxon>
        <taxon>Metabacillus</taxon>
    </lineage>
</organism>
<evidence type="ECO:0000313" key="2">
    <source>
        <dbReference type="Proteomes" id="UP000441585"/>
    </source>
</evidence>
<keyword evidence="2" id="KW-1185">Reference proteome</keyword>
<dbReference type="AlphaFoldDB" id="A0A6I2M9G2"/>
<dbReference type="InterPro" id="IPR036361">
    <property type="entry name" value="SAP_dom_sf"/>
</dbReference>
<dbReference type="EMBL" id="WKKF01000002">
    <property type="protein sequence ID" value="MRX54840.1"/>
    <property type="molecule type" value="Genomic_DNA"/>
</dbReference>
<dbReference type="Gene3D" id="1.10.720.30">
    <property type="entry name" value="SAP domain"/>
    <property type="match status" value="1"/>
</dbReference>
<protein>
    <recommendedName>
        <fullName evidence="3">HeH/LEM domain-containing protein</fullName>
    </recommendedName>
</protein>
<proteinExistence type="predicted"/>
<sequence length="97" mass="11012">MTKYVKSSDSILDIVDSKGKTRKVTQRAFDVVYKAKGFKVAEADQEETNVIPDYFTLSAEELKEITNDKLKAFLDEENIEYKSDATKKDLISLIIGE</sequence>
<accession>A0A6I2M9G2</accession>
<gene>
    <name evidence="1" type="ORF">GJU41_12730</name>
</gene>
<comment type="caution">
    <text evidence="1">The sequence shown here is derived from an EMBL/GenBank/DDBJ whole genome shotgun (WGS) entry which is preliminary data.</text>
</comment>
<dbReference type="RefSeq" id="WP_154318793.1">
    <property type="nucleotide sequence ID" value="NZ_CAJGAA010000002.1"/>
</dbReference>